<dbReference type="EMBL" id="JAYMYQ010000002">
    <property type="protein sequence ID" value="KAK7349815.1"/>
    <property type="molecule type" value="Genomic_DNA"/>
</dbReference>
<gene>
    <name evidence="1" type="ORF">VNO77_07533</name>
</gene>
<keyword evidence="2" id="KW-1185">Reference proteome</keyword>
<proteinExistence type="predicted"/>
<accession>A0AAN9M7Q5</accession>
<name>A0AAN9M7Q5_CANGL</name>
<sequence>MPLHAHERAKHSQWMGFRLEGSPFTSTLWRELGIIRPLQIIRNTNSSLIMGLFSYAKASIKASKTTDYHVTLEAMGSHACTDVPTLEDLVVDHECKGCKSESSSLNTRSSWNPAMQWMSQCWPQPLELGPLDSNHEPLNRQVGAISTHSVWMPRANPKRDSPTYENLISHALKTIGSVPELPLPSLSCVVGTANQENAHARDDVGNDVPGDQRASRTKRASSFAKNLLTSLSSTLLQFLELFSPFFFKSFLSSLQFFLLSPSLFFRFSV</sequence>
<organism evidence="1 2">
    <name type="scientific">Canavalia gladiata</name>
    <name type="common">Sword bean</name>
    <name type="synonym">Dolichos gladiatus</name>
    <dbReference type="NCBI Taxonomy" id="3824"/>
    <lineage>
        <taxon>Eukaryota</taxon>
        <taxon>Viridiplantae</taxon>
        <taxon>Streptophyta</taxon>
        <taxon>Embryophyta</taxon>
        <taxon>Tracheophyta</taxon>
        <taxon>Spermatophyta</taxon>
        <taxon>Magnoliopsida</taxon>
        <taxon>eudicotyledons</taxon>
        <taxon>Gunneridae</taxon>
        <taxon>Pentapetalae</taxon>
        <taxon>rosids</taxon>
        <taxon>fabids</taxon>
        <taxon>Fabales</taxon>
        <taxon>Fabaceae</taxon>
        <taxon>Papilionoideae</taxon>
        <taxon>50 kb inversion clade</taxon>
        <taxon>NPAAA clade</taxon>
        <taxon>indigoferoid/millettioid clade</taxon>
        <taxon>Phaseoleae</taxon>
        <taxon>Canavalia</taxon>
    </lineage>
</organism>
<protein>
    <submittedName>
        <fullName evidence="1">Uncharacterized protein</fullName>
    </submittedName>
</protein>
<reference evidence="1 2" key="1">
    <citation type="submission" date="2024-01" db="EMBL/GenBank/DDBJ databases">
        <title>The genomes of 5 underutilized Papilionoideae crops provide insights into root nodulation and disease resistanc.</title>
        <authorList>
            <person name="Jiang F."/>
        </authorList>
    </citation>
    <scope>NUCLEOTIDE SEQUENCE [LARGE SCALE GENOMIC DNA]</scope>
    <source>
        <strain evidence="1">LVBAO_FW01</strain>
        <tissue evidence="1">Leaves</tissue>
    </source>
</reference>
<dbReference type="Proteomes" id="UP001367508">
    <property type="component" value="Unassembled WGS sequence"/>
</dbReference>
<evidence type="ECO:0000313" key="2">
    <source>
        <dbReference type="Proteomes" id="UP001367508"/>
    </source>
</evidence>
<comment type="caution">
    <text evidence="1">The sequence shown here is derived from an EMBL/GenBank/DDBJ whole genome shotgun (WGS) entry which is preliminary data.</text>
</comment>
<evidence type="ECO:0000313" key="1">
    <source>
        <dbReference type="EMBL" id="KAK7349815.1"/>
    </source>
</evidence>
<dbReference type="AlphaFoldDB" id="A0AAN9M7Q5"/>